<dbReference type="SUPFAM" id="SSF103054">
    <property type="entry name" value="General secretion pathway protein M, EpsM"/>
    <property type="match status" value="1"/>
</dbReference>
<gene>
    <name evidence="12" type="primary">gspM</name>
    <name evidence="12" type="ORF">HLUCCX14_02855</name>
</gene>
<comment type="function">
    <text evidence="10">Inner membrane component of the type II secretion system required for the energy-dependent secretion of extracellular factors such as proteases and toxins from the periplasm.</text>
</comment>
<dbReference type="InterPro" id="IPR023229">
    <property type="entry name" value="T2SS_M_periplasmic_sf"/>
</dbReference>
<sequence length="177" mass="19149">MWTRIKDQPAVGKLIARYDQLPVRDRQALGILTVALVLAIMYFAIWSPVSDFRAQAESGRENAEQLLAWMQANESSIRQLAGTDSASSGSAAVDKPADGRALMALVTRSAGEAGLSLQRFEPSGENGVRVWLEGAPFADVAAWIEQLDSRNGVIIDQAALDRANEPGRVSVRLTLTI</sequence>
<keyword evidence="6 11" id="KW-0812">Transmembrane</keyword>
<dbReference type="Gene3D" id="3.30.1360.100">
    <property type="entry name" value="General secretion pathway protein M, EpsM"/>
    <property type="match status" value="1"/>
</dbReference>
<evidence type="ECO:0000256" key="8">
    <source>
        <dbReference type="ARBA" id="ARBA00022989"/>
    </source>
</evidence>
<organism evidence="12 13">
    <name type="scientific">Marinobacter excellens HL-55</name>
    <dbReference type="NCBI Taxonomy" id="1305731"/>
    <lineage>
        <taxon>Bacteria</taxon>
        <taxon>Pseudomonadati</taxon>
        <taxon>Pseudomonadota</taxon>
        <taxon>Gammaproteobacteria</taxon>
        <taxon>Pseudomonadales</taxon>
        <taxon>Marinobacteraceae</taxon>
        <taxon>Marinobacter</taxon>
    </lineage>
</organism>
<evidence type="ECO:0000256" key="2">
    <source>
        <dbReference type="ARBA" id="ARBA00010637"/>
    </source>
</evidence>
<dbReference type="GO" id="GO:0015628">
    <property type="term" value="P:protein secretion by the type II secretion system"/>
    <property type="evidence" value="ECO:0007669"/>
    <property type="project" value="InterPro"/>
</dbReference>
<keyword evidence="5 10" id="KW-0997">Cell inner membrane</keyword>
<comment type="similarity">
    <text evidence="2 10">Belongs to the GSP M family.</text>
</comment>
<dbReference type="EMBL" id="LJZQ01000003">
    <property type="protein sequence ID" value="KPQ30036.1"/>
    <property type="molecule type" value="Genomic_DNA"/>
</dbReference>
<accession>A0A0P7ZCY2</accession>
<evidence type="ECO:0000313" key="13">
    <source>
        <dbReference type="Proteomes" id="UP000050416"/>
    </source>
</evidence>
<dbReference type="AlphaFoldDB" id="A0A0P7ZCY2"/>
<comment type="subcellular location">
    <subcellularLocation>
        <location evidence="1">Cell inner membrane</location>
        <topology evidence="1">Single-pass membrane protein</topology>
    </subcellularLocation>
</comment>
<dbReference type="Proteomes" id="UP000050416">
    <property type="component" value="Unassembled WGS sequence"/>
</dbReference>
<proteinExistence type="inferred from homology"/>
<keyword evidence="7 10" id="KW-0653">Protein transport</keyword>
<evidence type="ECO:0000256" key="11">
    <source>
        <dbReference type="SAM" id="Phobius"/>
    </source>
</evidence>
<reference evidence="12 13" key="1">
    <citation type="submission" date="2015-09" db="EMBL/GenBank/DDBJ databases">
        <title>Identification and resolution of microdiversity through metagenomic sequencing of parallel consortia.</title>
        <authorList>
            <person name="Nelson W.C."/>
            <person name="Romine M.F."/>
            <person name="Lindemann S.R."/>
        </authorList>
    </citation>
    <scope>NUCLEOTIDE SEQUENCE [LARGE SCALE GENOMIC DNA]</scope>
    <source>
        <strain evidence="12">HL-55</strain>
    </source>
</reference>
<evidence type="ECO:0000256" key="4">
    <source>
        <dbReference type="ARBA" id="ARBA00022475"/>
    </source>
</evidence>
<keyword evidence="9 10" id="KW-0472">Membrane</keyword>
<feature type="transmembrane region" description="Helical" evidence="11">
    <location>
        <begin position="28"/>
        <end position="46"/>
    </location>
</feature>
<dbReference type="GO" id="GO:0005886">
    <property type="term" value="C:plasma membrane"/>
    <property type="evidence" value="ECO:0007669"/>
    <property type="project" value="UniProtKB-SubCell"/>
</dbReference>
<keyword evidence="8 11" id="KW-1133">Transmembrane helix</keyword>
<evidence type="ECO:0000256" key="7">
    <source>
        <dbReference type="ARBA" id="ARBA00022927"/>
    </source>
</evidence>
<evidence type="ECO:0000256" key="6">
    <source>
        <dbReference type="ARBA" id="ARBA00022692"/>
    </source>
</evidence>
<evidence type="ECO:0000256" key="9">
    <source>
        <dbReference type="ARBA" id="ARBA00023136"/>
    </source>
</evidence>
<evidence type="ECO:0000256" key="1">
    <source>
        <dbReference type="ARBA" id="ARBA00004377"/>
    </source>
</evidence>
<dbReference type="STRING" id="1305731.GCA_000934705_01161"/>
<evidence type="ECO:0000256" key="5">
    <source>
        <dbReference type="ARBA" id="ARBA00022519"/>
    </source>
</evidence>
<evidence type="ECO:0000256" key="10">
    <source>
        <dbReference type="PIRNR" id="PIRNR006291"/>
    </source>
</evidence>
<dbReference type="Pfam" id="PF04612">
    <property type="entry name" value="T2SSM"/>
    <property type="match status" value="1"/>
</dbReference>
<evidence type="ECO:0000313" key="12">
    <source>
        <dbReference type="EMBL" id="KPQ30036.1"/>
    </source>
</evidence>
<dbReference type="GO" id="GO:0015627">
    <property type="term" value="C:type II protein secretion system complex"/>
    <property type="evidence" value="ECO:0007669"/>
    <property type="project" value="InterPro"/>
</dbReference>
<dbReference type="OrthoDB" id="6624834at2"/>
<dbReference type="InterPro" id="IPR007690">
    <property type="entry name" value="T2SS_GspM"/>
</dbReference>
<protein>
    <recommendedName>
        <fullName evidence="10">Type II secretion system protein M</fullName>
        <shortName evidence="10">T2SS protein M</shortName>
    </recommendedName>
    <alternativeName>
        <fullName evidence="10">General secretion pathway protein M</fullName>
    </alternativeName>
</protein>
<dbReference type="PATRIC" id="fig|1305731.5.peg.2478"/>
<evidence type="ECO:0000256" key="3">
    <source>
        <dbReference type="ARBA" id="ARBA00022448"/>
    </source>
</evidence>
<name>A0A0P7ZCY2_9GAMM</name>
<comment type="caution">
    <text evidence="12">The sequence shown here is derived from an EMBL/GenBank/DDBJ whole genome shotgun (WGS) entry which is preliminary data.</text>
</comment>
<keyword evidence="3 10" id="KW-0813">Transport</keyword>
<dbReference type="PIRSF" id="PIRSF006291">
    <property type="entry name" value="GspM"/>
    <property type="match status" value="1"/>
</dbReference>
<keyword evidence="4 10" id="KW-1003">Cell membrane</keyword>